<dbReference type="EMBL" id="LAZR01006183">
    <property type="protein sequence ID" value="KKM94090.1"/>
    <property type="molecule type" value="Genomic_DNA"/>
</dbReference>
<gene>
    <name evidence="3" type="ORF">LCGC14_1201830</name>
</gene>
<proteinExistence type="predicted"/>
<dbReference type="AlphaFoldDB" id="A0A0F9NZ20"/>
<feature type="compositionally biased region" description="Basic and acidic residues" evidence="1">
    <location>
        <begin position="44"/>
        <end position="78"/>
    </location>
</feature>
<comment type="caution">
    <text evidence="3">The sequence shown here is derived from an EMBL/GenBank/DDBJ whole genome shotgun (WGS) entry which is preliminary data.</text>
</comment>
<organism evidence="3">
    <name type="scientific">marine sediment metagenome</name>
    <dbReference type="NCBI Taxonomy" id="412755"/>
    <lineage>
        <taxon>unclassified sequences</taxon>
        <taxon>metagenomes</taxon>
        <taxon>ecological metagenomes</taxon>
    </lineage>
</organism>
<name>A0A0F9NZ20_9ZZZZ</name>
<sequence>MIIGFLFMSVLIFGLIVFTVWQNISLSGQIKSLKNQIAQNENSGAEKTEGSDDQESKTSDDPKKSDDVATIPDPEKPRSKEFGYIKRFGKTNVYNNMVIDYAQFLTGAKANAAAVKDGVIAAGEHVDNDYYISNKNTRLRTHDIDPDAPVHMKTYSSSGDIKPTTITMKQFMKIWDSINPHDKVLANDIGYWVVLEDEVVKSVTEQYVP</sequence>
<keyword evidence="2" id="KW-1133">Transmembrane helix</keyword>
<evidence type="ECO:0000256" key="2">
    <source>
        <dbReference type="SAM" id="Phobius"/>
    </source>
</evidence>
<accession>A0A0F9NZ20</accession>
<reference evidence="3" key="1">
    <citation type="journal article" date="2015" name="Nature">
        <title>Complex archaea that bridge the gap between prokaryotes and eukaryotes.</title>
        <authorList>
            <person name="Spang A."/>
            <person name="Saw J.H."/>
            <person name="Jorgensen S.L."/>
            <person name="Zaremba-Niedzwiedzka K."/>
            <person name="Martijn J."/>
            <person name="Lind A.E."/>
            <person name="van Eijk R."/>
            <person name="Schleper C."/>
            <person name="Guy L."/>
            <person name="Ettema T.J."/>
        </authorList>
    </citation>
    <scope>NUCLEOTIDE SEQUENCE</scope>
</reference>
<feature type="transmembrane region" description="Helical" evidence="2">
    <location>
        <begin position="6"/>
        <end position="24"/>
    </location>
</feature>
<keyword evidence="2" id="KW-0472">Membrane</keyword>
<keyword evidence="2" id="KW-0812">Transmembrane</keyword>
<protein>
    <submittedName>
        <fullName evidence="3">Uncharacterized protein</fullName>
    </submittedName>
</protein>
<feature type="region of interest" description="Disordered" evidence="1">
    <location>
        <begin position="41"/>
        <end position="78"/>
    </location>
</feature>
<evidence type="ECO:0000313" key="3">
    <source>
        <dbReference type="EMBL" id="KKM94090.1"/>
    </source>
</evidence>
<evidence type="ECO:0000256" key="1">
    <source>
        <dbReference type="SAM" id="MobiDB-lite"/>
    </source>
</evidence>